<name>A0A0R0LQW3_9MICR</name>
<evidence type="ECO:0000259" key="2">
    <source>
        <dbReference type="PROSITE" id="PS51358"/>
    </source>
</evidence>
<gene>
    <name evidence="3" type="ORF">M153_20885000626</name>
</gene>
<feature type="domain" description="Nop" evidence="2">
    <location>
        <begin position="1"/>
        <end position="89"/>
    </location>
</feature>
<dbReference type="AlphaFoldDB" id="A0A0R0LQW3"/>
<dbReference type="GO" id="GO:0031428">
    <property type="term" value="C:box C/D methylation guide snoRNP complex"/>
    <property type="evidence" value="ECO:0007669"/>
    <property type="project" value="InterPro"/>
</dbReference>
<protein>
    <submittedName>
        <fullName evidence="3">Ribosome biogenesis protein-Nop56p/Sik1p</fullName>
    </submittedName>
</protein>
<dbReference type="InterPro" id="IPR002687">
    <property type="entry name" value="Nop_dom"/>
</dbReference>
<feature type="non-terminal residue" evidence="3">
    <location>
        <position position="1"/>
    </location>
</feature>
<evidence type="ECO:0000313" key="4">
    <source>
        <dbReference type="Proteomes" id="UP000051530"/>
    </source>
</evidence>
<sequence>INLSKCTAGTIQVLGAEKALFRSLKSKTPTPKYGILKNNPYTTSPRIIRSLANKIAICARIDAFSKEKTDLYGIALKEAIINKIEKDIQIDTEEILKGVSKKLRKQKTDNNGIKQESVKPISEKQSGETKKRKSKKHTSE</sequence>
<dbReference type="Pfam" id="PF01798">
    <property type="entry name" value="Nop"/>
    <property type="match status" value="1"/>
</dbReference>
<dbReference type="SUPFAM" id="SSF89124">
    <property type="entry name" value="Nop domain"/>
    <property type="match status" value="1"/>
</dbReference>
<dbReference type="InterPro" id="IPR042239">
    <property type="entry name" value="Nop_C"/>
</dbReference>
<keyword evidence="4" id="KW-1185">Reference proteome</keyword>
<dbReference type="OrthoDB" id="6780543at2759"/>
<feature type="region of interest" description="Disordered" evidence="1">
    <location>
        <begin position="101"/>
        <end position="140"/>
    </location>
</feature>
<dbReference type="Proteomes" id="UP000051530">
    <property type="component" value="Unassembled WGS sequence"/>
</dbReference>
<dbReference type="EMBL" id="LGUB01001450">
    <property type="protein sequence ID" value="KRH91862.1"/>
    <property type="molecule type" value="Genomic_DNA"/>
</dbReference>
<feature type="compositionally biased region" description="Basic residues" evidence="1">
    <location>
        <begin position="130"/>
        <end position="140"/>
    </location>
</feature>
<accession>A0A0R0LQW3</accession>
<dbReference type="GO" id="GO:0030515">
    <property type="term" value="F:snoRNA binding"/>
    <property type="evidence" value="ECO:0007669"/>
    <property type="project" value="InterPro"/>
</dbReference>
<proteinExistence type="predicted"/>
<reference evidence="3 4" key="1">
    <citation type="submission" date="2015-07" db="EMBL/GenBank/DDBJ databases">
        <title>The genome of Pseudoloma neurophilia, a relevant intracellular parasite of the zebrafish.</title>
        <authorList>
            <person name="Ndikumana S."/>
            <person name="Pelin A."/>
            <person name="Sanders J."/>
            <person name="Corradi N."/>
        </authorList>
    </citation>
    <scope>NUCLEOTIDE SEQUENCE [LARGE SCALE GENOMIC DNA]</scope>
    <source>
        <strain evidence="3 4">MK1</strain>
    </source>
</reference>
<dbReference type="VEuPathDB" id="MicrosporidiaDB:M153_20885000626"/>
<evidence type="ECO:0000256" key="1">
    <source>
        <dbReference type="SAM" id="MobiDB-lite"/>
    </source>
</evidence>
<dbReference type="InterPro" id="IPR045056">
    <property type="entry name" value="Nop56/Nop58"/>
</dbReference>
<comment type="caution">
    <text evidence="3">The sequence shown here is derived from an EMBL/GenBank/DDBJ whole genome shotgun (WGS) entry which is preliminary data.</text>
</comment>
<dbReference type="GO" id="GO:0032040">
    <property type="term" value="C:small-subunit processome"/>
    <property type="evidence" value="ECO:0007669"/>
    <property type="project" value="InterPro"/>
</dbReference>
<evidence type="ECO:0000313" key="3">
    <source>
        <dbReference type="EMBL" id="KRH91862.1"/>
    </source>
</evidence>
<dbReference type="PANTHER" id="PTHR10894:SF0">
    <property type="entry name" value="NUCLEOLAR PROTEIN 56"/>
    <property type="match status" value="1"/>
</dbReference>
<dbReference type="InterPro" id="IPR036070">
    <property type="entry name" value="Nop_dom_sf"/>
</dbReference>
<dbReference type="PANTHER" id="PTHR10894">
    <property type="entry name" value="NUCLEOLAR PROTEIN 5 NUCLEOLAR PROTEIN NOP5 NOP58"/>
    <property type="match status" value="1"/>
</dbReference>
<dbReference type="PROSITE" id="PS51358">
    <property type="entry name" value="NOP"/>
    <property type="match status" value="1"/>
</dbReference>
<organism evidence="3 4">
    <name type="scientific">Pseudoloma neurophilia</name>
    <dbReference type="NCBI Taxonomy" id="146866"/>
    <lineage>
        <taxon>Eukaryota</taxon>
        <taxon>Fungi</taxon>
        <taxon>Fungi incertae sedis</taxon>
        <taxon>Microsporidia</taxon>
        <taxon>Pseudoloma</taxon>
    </lineage>
</organism>
<dbReference type="Gene3D" id="1.10.246.90">
    <property type="entry name" value="Nop domain"/>
    <property type="match status" value="1"/>
</dbReference>